<dbReference type="PANTHER" id="PTHR47089">
    <property type="entry name" value="ABC TRANSPORTER, PERMEASE PROTEIN"/>
    <property type="match status" value="1"/>
</dbReference>
<dbReference type="PANTHER" id="PTHR47089:SF1">
    <property type="entry name" value="GUANOSINE ABC TRANSPORTER PERMEASE PROTEIN NUPP"/>
    <property type="match status" value="1"/>
</dbReference>
<dbReference type="OrthoDB" id="45037at2"/>
<dbReference type="AlphaFoldDB" id="A0A1M6R5P4"/>
<reference evidence="7 8" key="1">
    <citation type="submission" date="2016-11" db="EMBL/GenBank/DDBJ databases">
        <authorList>
            <person name="Jaros S."/>
            <person name="Januszkiewicz K."/>
            <person name="Wedrychowicz H."/>
        </authorList>
    </citation>
    <scope>NUCLEOTIDE SEQUENCE [LARGE SCALE GENOMIC DNA]</scope>
    <source>
        <strain evidence="7 8">DSM 3090</strain>
    </source>
</reference>
<keyword evidence="3 6" id="KW-0812">Transmembrane</keyword>
<feature type="transmembrane region" description="Helical" evidence="6">
    <location>
        <begin position="81"/>
        <end position="99"/>
    </location>
</feature>
<feature type="transmembrane region" description="Helical" evidence="6">
    <location>
        <begin position="317"/>
        <end position="335"/>
    </location>
</feature>
<name>A0A1M6R5P4_9CLOT</name>
<feature type="transmembrane region" description="Helical" evidence="6">
    <location>
        <begin position="272"/>
        <end position="297"/>
    </location>
</feature>
<accession>A0A1M6R5P4</accession>
<evidence type="ECO:0000256" key="1">
    <source>
        <dbReference type="ARBA" id="ARBA00004651"/>
    </source>
</evidence>
<keyword evidence="8" id="KW-1185">Reference proteome</keyword>
<dbReference type="EMBL" id="FRAD01000020">
    <property type="protein sequence ID" value="SHK27746.1"/>
    <property type="molecule type" value="Genomic_DNA"/>
</dbReference>
<evidence type="ECO:0000256" key="6">
    <source>
        <dbReference type="SAM" id="Phobius"/>
    </source>
</evidence>
<keyword evidence="2" id="KW-1003">Cell membrane</keyword>
<evidence type="ECO:0000256" key="5">
    <source>
        <dbReference type="ARBA" id="ARBA00023136"/>
    </source>
</evidence>
<evidence type="ECO:0000256" key="2">
    <source>
        <dbReference type="ARBA" id="ARBA00022475"/>
    </source>
</evidence>
<keyword evidence="7" id="KW-0762">Sugar transport</keyword>
<proteinExistence type="predicted"/>
<organism evidence="7 8">
    <name type="scientific">Hathewaya proteolytica DSM 3090</name>
    <dbReference type="NCBI Taxonomy" id="1121331"/>
    <lineage>
        <taxon>Bacteria</taxon>
        <taxon>Bacillati</taxon>
        <taxon>Bacillota</taxon>
        <taxon>Clostridia</taxon>
        <taxon>Eubacteriales</taxon>
        <taxon>Clostridiaceae</taxon>
        <taxon>Hathewaya</taxon>
    </lineage>
</organism>
<gene>
    <name evidence="7" type="ORF">SAMN02745248_02209</name>
</gene>
<dbReference type="STRING" id="1121331.SAMN02745248_02209"/>
<evidence type="ECO:0000313" key="7">
    <source>
        <dbReference type="EMBL" id="SHK27746.1"/>
    </source>
</evidence>
<keyword evidence="4 6" id="KW-1133">Transmembrane helix</keyword>
<comment type="subcellular location">
    <subcellularLocation>
        <location evidence="1">Cell membrane</location>
        <topology evidence="1">Multi-pass membrane protein</topology>
    </subcellularLocation>
</comment>
<dbReference type="InterPro" id="IPR001851">
    <property type="entry name" value="ABC_transp_permease"/>
</dbReference>
<dbReference type="CDD" id="cd06580">
    <property type="entry name" value="TM_PBP1_transp_TpRbsC_like"/>
    <property type="match status" value="1"/>
</dbReference>
<dbReference type="Pfam" id="PF02653">
    <property type="entry name" value="BPD_transp_2"/>
    <property type="match status" value="1"/>
</dbReference>
<dbReference type="GO" id="GO:0005886">
    <property type="term" value="C:plasma membrane"/>
    <property type="evidence" value="ECO:0007669"/>
    <property type="project" value="UniProtKB-SubCell"/>
</dbReference>
<protein>
    <submittedName>
        <fullName evidence="7">Simple sugar transport system permease protein</fullName>
    </submittedName>
</protein>
<evidence type="ECO:0000256" key="4">
    <source>
        <dbReference type="ARBA" id="ARBA00022989"/>
    </source>
</evidence>
<feature type="transmembrane region" description="Helical" evidence="6">
    <location>
        <begin position="190"/>
        <end position="208"/>
    </location>
</feature>
<sequence>MKNKHAKYEIVRTIVAIAAALLLALCIIFLVSQEPLNAVQILLIGPLDSIRHVGNVLEMAIPLIFTGLAVSVMYQAKQFNLGAEGAFYIGGIAAAYVAIKFSLPMGLHPTVAILLGAFMGAIAGLIPGYLKAKYKATELVSSLMLNYILLYLGTYILQTFLRDAKAGSLVSLKFQETAKLVTGIIPETRIHSGLFIVISMIIITYIYLYRTKWGYELRVTGENPDFARYSGINTFKVIIISQVIGCSIAGMGGATEVLGMYSRFQWSSLPGYGWDGVIVAILARNNPLFVPLAAIFLAYLRTGADLMSRMTDVQSEFIAIIQGIMILLIAAERFLSYWKKKSIYKEVRAMNATVFSENNQGLNKEEKGEER</sequence>
<feature type="transmembrane region" description="Helical" evidence="6">
    <location>
        <begin position="12"/>
        <end position="32"/>
    </location>
</feature>
<feature type="transmembrane region" description="Helical" evidence="6">
    <location>
        <begin position="52"/>
        <end position="74"/>
    </location>
</feature>
<evidence type="ECO:0000256" key="3">
    <source>
        <dbReference type="ARBA" id="ARBA00022692"/>
    </source>
</evidence>
<dbReference type="Proteomes" id="UP000183952">
    <property type="component" value="Unassembled WGS sequence"/>
</dbReference>
<keyword evidence="5 6" id="KW-0472">Membrane</keyword>
<dbReference type="RefSeq" id="WP_072904137.1">
    <property type="nucleotide sequence ID" value="NZ_FRAD01000020.1"/>
</dbReference>
<keyword evidence="7" id="KW-0813">Transport</keyword>
<evidence type="ECO:0000313" key="8">
    <source>
        <dbReference type="Proteomes" id="UP000183952"/>
    </source>
</evidence>
<feature type="transmembrane region" description="Helical" evidence="6">
    <location>
        <begin position="111"/>
        <end position="130"/>
    </location>
</feature>
<feature type="transmembrane region" description="Helical" evidence="6">
    <location>
        <begin position="142"/>
        <end position="161"/>
    </location>
</feature>
<dbReference type="GO" id="GO:0022857">
    <property type="term" value="F:transmembrane transporter activity"/>
    <property type="evidence" value="ECO:0007669"/>
    <property type="project" value="InterPro"/>
</dbReference>